<evidence type="ECO:0000256" key="1">
    <source>
        <dbReference type="SAM" id="Phobius"/>
    </source>
</evidence>
<keyword evidence="1" id="KW-0472">Membrane</keyword>
<evidence type="ECO:0000313" key="2">
    <source>
        <dbReference type="EMBL" id="MDE5413935.1"/>
    </source>
</evidence>
<evidence type="ECO:0000313" key="3">
    <source>
        <dbReference type="Proteomes" id="UP001148125"/>
    </source>
</evidence>
<reference evidence="2" key="1">
    <citation type="submission" date="2024-05" db="EMBL/GenBank/DDBJ databases">
        <title>Alkalihalobacillus sp. strain MEB203 novel alkaliphilic bacterium from Lonar Lake, India.</title>
        <authorList>
            <person name="Joshi A."/>
            <person name="Thite S."/>
            <person name="Mengade P."/>
        </authorList>
    </citation>
    <scope>NUCLEOTIDE SEQUENCE</scope>
    <source>
        <strain evidence="2">MEB 203</strain>
    </source>
</reference>
<sequence>MSTQFSFKHSVIFIIVLFIICYSIYYDLSTGTLPKAEEPTTNETSSENYPNIVVEEEPFPAQEVVVQNGYTVLSIVEHLHEGPVPASIQQIVYDFQELNPGVAADNIQVGKTYLFPLYAKSE</sequence>
<dbReference type="RefSeq" id="WP_275118545.1">
    <property type="nucleotide sequence ID" value="NZ_JAOTPO010000006.1"/>
</dbReference>
<dbReference type="EMBL" id="JAOTPO010000006">
    <property type="protein sequence ID" value="MDE5413935.1"/>
    <property type="molecule type" value="Genomic_DNA"/>
</dbReference>
<gene>
    <name evidence="2" type="ORF">N7Z68_11100</name>
</gene>
<proteinExistence type="predicted"/>
<comment type="caution">
    <text evidence="2">The sequence shown here is derived from an EMBL/GenBank/DDBJ whole genome shotgun (WGS) entry which is preliminary data.</text>
</comment>
<evidence type="ECO:0008006" key="4">
    <source>
        <dbReference type="Google" id="ProtNLM"/>
    </source>
</evidence>
<name>A0ABT5VEP2_9BACI</name>
<keyword evidence="3" id="KW-1185">Reference proteome</keyword>
<feature type="transmembrane region" description="Helical" evidence="1">
    <location>
        <begin position="6"/>
        <end position="25"/>
    </location>
</feature>
<keyword evidence="1" id="KW-0812">Transmembrane</keyword>
<keyword evidence="1" id="KW-1133">Transmembrane helix</keyword>
<dbReference type="Proteomes" id="UP001148125">
    <property type="component" value="Unassembled WGS sequence"/>
</dbReference>
<accession>A0ABT5VEP2</accession>
<organism evidence="2 3">
    <name type="scientific">Alkalihalobacterium chitinilyticum</name>
    <dbReference type="NCBI Taxonomy" id="2980103"/>
    <lineage>
        <taxon>Bacteria</taxon>
        <taxon>Bacillati</taxon>
        <taxon>Bacillota</taxon>
        <taxon>Bacilli</taxon>
        <taxon>Bacillales</taxon>
        <taxon>Bacillaceae</taxon>
        <taxon>Alkalihalobacterium</taxon>
    </lineage>
</organism>
<protein>
    <recommendedName>
        <fullName evidence="4">LysM domain-containing protein</fullName>
    </recommendedName>
</protein>